<gene>
    <name evidence="9" type="ORF">H9751_00045</name>
</gene>
<feature type="domain" description="Oxo-4-hydroxy-4-carboxy-5-ureidoimidazoline decarboxylase" evidence="8">
    <location>
        <begin position="7"/>
        <end position="158"/>
    </location>
</feature>
<keyword evidence="5" id="KW-0210">Decarboxylase</keyword>
<reference evidence="9" key="2">
    <citation type="submission" date="2021-04" db="EMBL/GenBank/DDBJ databases">
        <authorList>
            <person name="Gilroy R."/>
        </authorList>
    </citation>
    <scope>NUCLEOTIDE SEQUENCE</scope>
    <source>
        <strain evidence="9">ChiHjej13B12-4958</strain>
    </source>
</reference>
<dbReference type="SUPFAM" id="SSF158694">
    <property type="entry name" value="UraD-Like"/>
    <property type="match status" value="1"/>
</dbReference>
<accession>A0A9D2QEB2</accession>
<evidence type="ECO:0000256" key="5">
    <source>
        <dbReference type="ARBA" id="ARBA00022793"/>
    </source>
</evidence>
<protein>
    <recommendedName>
        <fullName evidence="3">2-oxo-4-hydroxy-4-carboxy-5-ureidoimidazoline decarboxylase</fullName>
        <ecNumber evidence="3">4.1.1.97</ecNumber>
    </recommendedName>
</protein>
<reference evidence="9" key="1">
    <citation type="journal article" date="2021" name="PeerJ">
        <title>Extensive microbial diversity within the chicken gut microbiome revealed by metagenomics and culture.</title>
        <authorList>
            <person name="Gilroy R."/>
            <person name="Ravi A."/>
            <person name="Getino M."/>
            <person name="Pursley I."/>
            <person name="Horton D.L."/>
            <person name="Alikhan N.F."/>
            <person name="Baker D."/>
            <person name="Gharbi K."/>
            <person name="Hall N."/>
            <person name="Watson M."/>
            <person name="Adriaenssens E.M."/>
            <person name="Foster-Nyarko E."/>
            <person name="Jarju S."/>
            <person name="Secka A."/>
            <person name="Antonio M."/>
            <person name="Oren A."/>
            <person name="Chaudhuri R.R."/>
            <person name="La Ragione R."/>
            <person name="Hildebrand F."/>
            <person name="Pallen M.J."/>
        </authorList>
    </citation>
    <scope>NUCLEOTIDE SEQUENCE</scope>
    <source>
        <strain evidence="9">ChiHjej13B12-4958</strain>
    </source>
</reference>
<evidence type="ECO:0000256" key="7">
    <source>
        <dbReference type="SAM" id="MobiDB-lite"/>
    </source>
</evidence>
<comment type="catalytic activity">
    <reaction evidence="1">
        <text>5-hydroxy-2-oxo-4-ureido-2,5-dihydro-1H-imidazole-5-carboxylate + H(+) = (S)-allantoin + CO2</text>
        <dbReference type="Rhea" id="RHEA:26301"/>
        <dbReference type="ChEBI" id="CHEBI:15378"/>
        <dbReference type="ChEBI" id="CHEBI:15678"/>
        <dbReference type="ChEBI" id="CHEBI:16526"/>
        <dbReference type="ChEBI" id="CHEBI:58639"/>
        <dbReference type="EC" id="4.1.1.97"/>
    </reaction>
</comment>
<dbReference type="PANTHER" id="PTHR43466:SF1">
    <property type="entry name" value="2-OXO-4-HYDROXY-4-CARBOXY-5-UREIDOIMIDAZOLINE DECARBOXYLASE-RELATED"/>
    <property type="match status" value="1"/>
</dbReference>
<keyword evidence="6" id="KW-0456">Lyase</keyword>
<name>A0A9D2QEB2_9CORY</name>
<organism evidence="9 10">
    <name type="scientific">Candidatus Corynebacterium faecigallinarum</name>
    <dbReference type="NCBI Taxonomy" id="2838528"/>
    <lineage>
        <taxon>Bacteria</taxon>
        <taxon>Bacillati</taxon>
        <taxon>Actinomycetota</taxon>
        <taxon>Actinomycetes</taxon>
        <taxon>Mycobacteriales</taxon>
        <taxon>Corynebacteriaceae</taxon>
        <taxon>Corynebacterium</taxon>
    </lineage>
</organism>
<comment type="pathway">
    <text evidence="2">Purine metabolism; urate degradation; (S)-allantoin from urate: step 3/3.</text>
</comment>
<evidence type="ECO:0000256" key="6">
    <source>
        <dbReference type="ARBA" id="ARBA00023239"/>
    </source>
</evidence>
<evidence type="ECO:0000256" key="1">
    <source>
        <dbReference type="ARBA" id="ARBA00001163"/>
    </source>
</evidence>
<keyword evidence="4" id="KW-0659">Purine metabolism</keyword>
<dbReference type="InterPro" id="IPR018020">
    <property type="entry name" value="OHCU_decarboxylase"/>
</dbReference>
<dbReference type="AlphaFoldDB" id="A0A9D2QEB2"/>
<proteinExistence type="predicted"/>
<evidence type="ECO:0000313" key="9">
    <source>
        <dbReference type="EMBL" id="HJC83957.1"/>
    </source>
</evidence>
<dbReference type="EMBL" id="DWVP01000001">
    <property type="protein sequence ID" value="HJC83957.1"/>
    <property type="molecule type" value="Genomic_DNA"/>
</dbReference>
<dbReference type="Pfam" id="PF09349">
    <property type="entry name" value="OHCU_decarbox"/>
    <property type="match status" value="1"/>
</dbReference>
<evidence type="ECO:0000313" key="10">
    <source>
        <dbReference type="Proteomes" id="UP000823858"/>
    </source>
</evidence>
<dbReference type="EC" id="4.1.1.97" evidence="3"/>
<evidence type="ECO:0000256" key="3">
    <source>
        <dbReference type="ARBA" id="ARBA00012257"/>
    </source>
</evidence>
<dbReference type="Gene3D" id="1.10.3330.10">
    <property type="entry name" value="Oxo-4-hydroxy-4-carboxy-5-ureidoimidazoline decarboxylase"/>
    <property type="match status" value="1"/>
</dbReference>
<feature type="compositionally biased region" description="Low complexity" evidence="7">
    <location>
        <begin position="79"/>
        <end position="88"/>
    </location>
</feature>
<dbReference type="GO" id="GO:0006144">
    <property type="term" value="P:purine nucleobase metabolic process"/>
    <property type="evidence" value="ECO:0007669"/>
    <property type="project" value="UniProtKB-KW"/>
</dbReference>
<dbReference type="PANTHER" id="PTHR43466">
    <property type="entry name" value="2-OXO-4-HYDROXY-4-CARBOXY-5-UREIDOIMIDAZOLINE DECARBOXYLASE-RELATED"/>
    <property type="match status" value="1"/>
</dbReference>
<dbReference type="InterPro" id="IPR036778">
    <property type="entry name" value="OHCU_decarboxylase_sf"/>
</dbReference>
<evidence type="ECO:0000259" key="8">
    <source>
        <dbReference type="Pfam" id="PF09349"/>
    </source>
</evidence>
<dbReference type="GO" id="GO:0019628">
    <property type="term" value="P:urate catabolic process"/>
    <property type="evidence" value="ECO:0007669"/>
    <property type="project" value="TreeGrafter"/>
</dbReference>
<dbReference type="Proteomes" id="UP000823858">
    <property type="component" value="Unassembled WGS sequence"/>
</dbReference>
<comment type="caution">
    <text evidence="9">The sequence shown here is derived from an EMBL/GenBank/DDBJ whole genome shotgun (WGS) entry which is preliminary data.</text>
</comment>
<evidence type="ECO:0000256" key="4">
    <source>
        <dbReference type="ARBA" id="ARBA00022631"/>
    </source>
</evidence>
<evidence type="ECO:0000256" key="2">
    <source>
        <dbReference type="ARBA" id="ARBA00004754"/>
    </source>
</evidence>
<feature type="region of interest" description="Disordered" evidence="7">
    <location>
        <begin position="73"/>
        <end position="94"/>
    </location>
</feature>
<sequence length="179" mass="19347">MTVTQFNAMEASELADQLTGLFASRDLATAVAAARPIATIDALCGAASVLLHEQDDETVLESVNAHPPIGGTVESGSRAAAEQATAAEDQGENGEMTSIRNLQPTYREKFGWNFLVRAAGKDSRQILDNLVVRLAHEPEEEWPFVLRHLDAINQLRLRGFVTEDDGTVREASGVSEVTT</sequence>
<dbReference type="GO" id="GO:0051997">
    <property type="term" value="F:2-oxo-4-hydroxy-4-carboxy-5-ureidoimidazoline decarboxylase activity"/>
    <property type="evidence" value="ECO:0007669"/>
    <property type="project" value="UniProtKB-EC"/>
</dbReference>